<dbReference type="PANTHER" id="PTHR43310">
    <property type="entry name" value="SULFATE TRANSPORTER YBAR-RELATED"/>
    <property type="match status" value="1"/>
</dbReference>
<dbReference type="InterPro" id="IPR002645">
    <property type="entry name" value="STAS_dom"/>
</dbReference>
<dbReference type="PROSITE" id="PS50801">
    <property type="entry name" value="STAS"/>
    <property type="match status" value="1"/>
</dbReference>
<protein>
    <submittedName>
        <fullName evidence="2">SulP family sulfate permease</fullName>
    </submittedName>
</protein>
<dbReference type="SUPFAM" id="SSF52091">
    <property type="entry name" value="SpoIIaa-like"/>
    <property type="match status" value="1"/>
</dbReference>
<evidence type="ECO:0000259" key="1">
    <source>
        <dbReference type="PROSITE" id="PS50801"/>
    </source>
</evidence>
<comment type="caution">
    <text evidence="2">The sequence shown here is derived from an EMBL/GenBank/DDBJ whole genome shotgun (WGS) entry which is preliminary data.</text>
</comment>
<sequence length="139" mass="16098">MLRIIFLIIAEGLDLLLLNKLLALDFTKRIRARKYVDENGVKHYEIYGPLFFASTTAFAEKFDILNDPKEVIIDFSESRVVDMSAIEALNKLTERYQKQNKKVHLEHLSPDCRRLLKNAETLIDVNVIEDPTYNVMLNG</sequence>
<dbReference type="RefSeq" id="WP_211307725.1">
    <property type="nucleotide sequence ID" value="NZ_QKZV01000004.1"/>
</dbReference>
<dbReference type="CDD" id="cd07042">
    <property type="entry name" value="STAS_SulP_like_sulfate_transporter"/>
    <property type="match status" value="1"/>
</dbReference>
<name>A0A2W7THI2_9BACT</name>
<dbReference type="Gene3D" id="3.30.750.24">
    <property type="entry name" value="STAS domain"/>
    <property type="match status" value="1"/>
</dbReference>
<accession>A0A2W7THI2</accession>
<gene>
    <name evidence="2" type="ORF">LX80_01436</name>
</gene>
<dbReference type="EMBL" id="QKZV01000004">
    <property type="protein sequence ID" value="PZX62742.1"/>
    <property type="molecule type" value="Genomic_DNA"/>
</dbReference>
<dbReference type="AlphaFoldDB" id="A0A2W7THI2"/>
<organism evidence="2 3">
    <name type="scientific">Hydrotalea sandarakina</name>
    <dbReference type="NCBI Taxonomy" id="1004304"/>
    <lineage>
        <taxon>Bacteria</taxon>
        <taxon>Pseudomonadati</taxon>
        <taxon>Bacteroidota</taxon>
        <taxon>Chitinophagia</taxon>
        <taxon>Chitinophagales</taxon>
        <taxon>Chitinophagaceae</taxon>
        <taxon>Hydrotalea</taxon>
    </lineage>
</organism>
<proteinExistence type="predicted"/>
<evidence type="ECO:0000313" key="3">
    <source>
        <dbReference type="Proteomes" id="UP000249720"/>
    </source>
</evidence>
<dbReference type="InterPro" id="IPR052706">
    <property type="entry name" value="Membrane-Transporter-like"/>
</dbReference>
<dbReference type="InterPro" id="IPR036513">
    <property type="entry name" value="STAS_dom_sf"/>
</dbReference>
<feature type="domain" description="STAS" evidence="1">
    <location>
        <begin position="31"/>
        <end position="117"/>
    </location>
</feature>
<evidence type="ECO:0000313" key="2">
    <source>
        <dbReference type="EMBL" id="PZX62742.1"/>
    </source>
</evidence>
<keyword evidence="3" id="KW-1185">Reference proteome</keyword>
<dbReference type="Pfam" id="PF01740">
    <property type="entry name" value="STAS"/>
    <property type="match status" value="1"/>
</dbReference>
<dbReference type="PANTHER" id="PTHR43310:SF1">
    <property type="entry name" value="SULFATE TRANSPORTER YBAR-RELATED"/>
    <property type="match status" value="1"/>
</dbReference>
<dbReference type="Proteomes" id="UP000249720">
    <property type="component" value="Unassembled WGS sequence"/>
</dbReference>
<reference evidence="2 3" key="1">
    <citation type="submission" date="2018-06" db="EMBL/GenBank/DDBJ databases">
        <title>Genomic Encyclopedia of Archaeal and Bacterial Type Strains, Phase II (KMG-II): from individual species to whole genera.</title>
        <authorList>
            <person name="Goeker M."/>
        </authorList>
    </citation>
    <scope>NUCLEOTIDE SEQUENCE [LARGE SCALE GENOMIC DNA]</scope>
    <source>
        <strain evidence="2 3">DSM 23241</strain>
    </source>
</reference>